<evidence type="ECO:0000256" key="8">
    <source>
        <dbReference type="PIRSR" id="PIRSR000862-1"/>
    </source>
</evidence>
<dbReference type="SUPFAM" id="SSF53474">
    <property type="entry name" value="alpha/beta-Hydrolases"/>
    <property type="match status" value="1"/>
</dbReference>
<keyword evidence="3 7" id="KW-0378">Hydrolase</keyword>
<feature type="active site" description="Charge relay system" evidence="8">
    <location>
        <position position="350"/>
    </location>
</feature>
<reference evidence="12" key="1">
    <citation type="journal article" date="2017" name="bioRxiv">
        <title>Comparative analysis of the genomes of Stylophora pistillata and Acropora digitifera provides evidence for extensive differences between species of corals.</title>
        <authorList>
            <person name="Voolstra C.R."/>
            <person name="Li Y."/>
            <person name="Liew Y.J."/>
            <person name="Baumgarten S."/>
            <person name="Zoccola D."/>
            <person name="Flot J.-F."/>
            <person name="Tambutte S."/>
            <person name="Allemand D."/>
            <person name="Aranda M."/>
        </authorList>
    </citation>
    <scope>NUCLEOTIDE SEQUENCE [LARGE SCALE GENOMIC DNA]</scope>
</reference>
<proteinExistence type="inferred from homology"/>
<feature type="domain" description="Partial AB-hydrolase lipase" evidence="10">
    <location>
        <begin position="42"/>
        <end position="103"/>
    </location>
</feature>
<dbReference type="GO" id="GO:0016788">
    <property type="term" value="F:hydrolase activity, acting on ester bonds"/>
    <property type="evidence" value="ECO:0007669"/>
    <property type="project" value="InterPro"/>
</dbReference>
<feature type="chain" id="PRO_5012880123" description="Lipase" evidence="9">
    <location>
        <begin position="24"/>
        <end position="419"/>
    </location>
</feature>
<dbReference type="GO" id="GO:0016042">
    <property type="term" value="P:lipid catabolic process"/>
    <property type="evidence" value="ECO:0007669"/>
    <property type="project" value="UniProtKB-KW"/>
</dbReference>
<dbReference type="InterPro" id="IPR029058">
    <property type="entry name" value="AB_hydrolase_fold"/>
</dbReference>
<accession>A0A2B4SK64</accession>
<evidence type="ECO:0000259" key="10">
    <source>
        <dbReference type="Pfam" id="PF04083"/>
    </source>
</evidence>
<evidence type="ECO:0000256" key="6">
    <source>
        <dbReference type="ARBA" id="ARBA00023180"/>
    </source>
</evidence>
<protein>
    <recommendedName>
        <fullName evidence="7">Lipase</fullName>
    </recommendedName>
</protein>
<dbReference type="InterPro" id="IPR006693">
    <property type="entry name" value="AB_hydrolase_lipase"/>
</dbReference>
<dbReference type="EMBL" id="LSMT01000053">
    <property type="protein sequence ID" value="PFX30281.1"/>
    <property type="molecule type" value="Genomic_DNA"/>
</dbReference>
<evidence type="ECO:0000256" key="1">
    <source>
        <dbReference type="ARBA" id="ARBA00010701"/>
    </source>
</evidence>
<evidence type="ECO:0000256" key="3">
    <source>
        <dbReference type="ARBA" id="ARBA00022801"/>
    </source>
</evidence>
<evidence type="ECO:0000256" key="5">
    <source>
        <dbReference type="ARBA" id="ARBA00023098"/>
    </source>
</evidence>
<organism evidence="11 12">
    <name type="scientific">Stylophora pistillata</name>
    <name type="common">Smooth cauliflower coral</name>
    <dbReference type="NCBI Taxonomy" id="50429"/>
    <lineage>
        <taxon>Eukaryota</taxon>
        <taxon>Metazoa</taxon>
        <taxon>Cnidaria</taxon>
        <taxon>Anthozoa</taxon>
        <taxon>Hexacorallia</taxon>
        <taxon>Scleractinia</taxon>
        <taxon>Astrocoeniina</taxon>
        <taxon>Pocilloporidae</taxon>
        <taxon>Stylophora</taxon>
    </lineage>
</organism>
<keyword evidence="2 9" id="KW-0732">Signal</keyword>
<dbReference type="AlphaFoldDB" id="A0A2B4SK64"/>
<feature type="active site" description="Nucleophile" evidence="8">
    <location>
        <position position="178"/>
    </location>
</feature>
<keyword evidence="4 7" id="KW-0442">Lipid degradation</keyword>
<evidence type="ECO:0000313" key="12">
    <source>
        <dbReference type="Proteomes" id="UP000225706"/>
    </source>
</evidence>
<comment type="caution">
    <text evidence="11">The sequence shown here is derived from an EMBL/GenBank/DDBJ whole genome shotgun (WGS) entry which is preliminary data.</text>
</comment>
<name>A0A2B4SK64_STYPI</name>
<keyword evidence="6" id="KW-0325">Glycoprotein</keyword>
<evidence type="ECO:0000256" key="2">
    <source>
        <dbReference type="ARBA" id="ARBA00022729"/>
    </source>
</evidence>
<dbReference type="OrthoDB" id="9974421at2759"/>
<dbReference type="STRING" id="50429.A0A2B4SK64"/>
<feature type="active site" description="Charge relay system" evidence="8">
    <location>
        <position position="379"/>
    </location>
</feature>
<gene>
    <name evidence="11" type="primary">LIPA</name>
    <name evidence="11" type="ORF">AWC38_SpisGene4968</name>
</gene>
<sequence>MAVRSMTNFFCLVSVLLPLLSCASLETQEKEVEDPDLYRTATELIKDRGYPVENHFVTTQDGFILNMQRIPHGRKKNRSPSPKPVVFLQHGFTMDSTNWILNGRSESLAYLLADRGFDVWLGNIRGNRYSQKHVKLDPSDQEFWDWSWQEMAKYDLPAMINYALNVSGQAQLFYVGHSQGTLIGFTGFSSNSQLASKVKMFFALAPVYTVGYVSELIRTAAYALYPVLHVYQSYRSGKMLTNNLVHKLTEKSVCGGEFSEKICYDVGEELFGFDSANINMSRVPVILSHWGSGTSYKNLIHFGQMVLSKKCAKYDYGFFSNYRTYGQLEAPEYHVEDMKTPAALFSGSNDKLASPTDVRLLKDRITNLKYFKEIQGWNHADFLFGNNAPELLYSKLINMMETDLTLGTKLAEFELFDDK</sequence>
<feature type="signal peptide" evidence="9">
    <location>
        <begin position="1"/>
        <end position="23"/>
    </location>
</feature>
<comment type="similarity">
    <text evidence="1 7">Belongs to the AB hydrolase superfamily. Lipase family.</text>
</comment>
<evidence type="ECO:0000256" key="9">
    <source>
        <dbReference type="SAM" id="SignalP"/>
    </source>
</evidence>
<dbReference type="Pfam" id="PF04083">
    <property type="entry name" value="Abhydro_lipase"/>
    <property type="match status" value="1"/>
</dbReference>
<dbReference type="FunFam" id="3.40.50.1820:FF:000021">
    <property type="entry name" value="Lipase"/>
    <property type="match status" value="1"/>
</dbReference>
<dbReference type="InterPro" id="IPR025483">
    <property type="entry name" value="Lipase_euk"/>
</dbReference>
<dbReference type="Gene3D" id="3.40.50.1820">
    <property type="entry name" value="alpha/beta hydrolase"/>
    <property type="match status" value="1"/>
</dbReference>
<evidence type="ECO:0000256" key="4">
    <source>
        <dbReference type="ARBA" id="ARBA00022963"/>
    </source>
</evidence>
<keyword evidence="12" id="KW-1185">Reference proteome</keyword>
<keyword evidence="5" id="KW-0443">Lipid metabolism</keyword>
<dbReference type="PIRSF" id="PIRSF000862">
    <property type="entry name" value="Steryl_ester_lip"/>
    <property type="match status" value="1"/>
</dbReference>
<dbReference type="Proteomes" id="UP000225706">
    <property type="component" value="Unassembled WGS sequence"/>
</dbReference>
<evidence type="ECO:0000313" key="11">
    <source>
        <dbReference type="EMBL" id="PFX30281.1"/>
    </source>
</evidence>
<dbReference type="PANTHER" id="PTHR11005">
    <property type="entry name" value="LYSOSOMAL ACID LIPASE-RELATED"/>
    <property type="match status" value="1"/>
</dbReference>
<evidence type="ECO:0000256" key="7">
    <source>
        <dbReference type="PIRNR" id="PIRNR000862"/>
    </source>
</evidence>